<proteinExistence type="predicted"/>
<reference evidence="1 2" key="1">
    <citation type="submission" date="2022-12" db="EMBL/GenBank/DDBJ databases">
        <title>Chromosome-scale assembly of the Ensete ventricosum genome.</title>
        <authorList>
            <person name="Dussert Y."/>
            <person name="Stocks J."/>
            <person name="Wendawek A."/>
            <person name="Woldeyes F."/>
            <person name="Nichols R.A."/>
            <person name="Borrell J.S."/>
        </authorList>
    </citation>
    <scope>NUCLEOTIDE SEQUENCE [LARGE SCALE GENOMIC DNA]</scope>
    <source>
        <strain evidence="2">cv. Maze</strain>
        <tissue evidence="1">Seeds</tissue>
    </source>
</reference>
<gene>
    <name evidence="1" type="ORF">OPV22_007945</name>
</gene>
<sequence length="136" mass="15797">MKLHRGFCIDYCWCSCRNPRPEELGHPDRAHKTRFLFQEMATKIAEEFEFEHVRLESGSCSSMADSRHWILYHRFLSRLSPPLPTFYPHFPWFLTPLPREPCGCHHSLSTIAAPHAFDLIGLVISSFCPCVWAHAV</sequence>
<evidence type="ECO:0000313" key="2">
    <source>
        <dbReference type="Proteomes" id="UP001222027"/>
    </source>
</evidence>
<dbReference type="AlphaFoldDB" id="A0AAV8R1U1"/>
<evidence type="ECO:0000313" key="1">
    <source>
        <dbReference type="EMBL" id="KAJ8497393.1"/>
    </source>
</evidence>
<dbReference type="EMBL" id="JAQQAF010000003">
    <property type="protein sequence ID" value="KAJ8497393.1"/>
    <property type="molecule type" value="Genomic_DNA"/>
</dbReference>
<name>A0AAV8R1U1_ENSVE</name>
<protein>
    <submittedName>
        <fullName evidence="1">Uncharacterized protein</fullName>
    </submittedName>
</protein>
<accession>A0AAV8R1U1</accession>
<keyword evidence="2" id="KW-1185">Reference proteome</keyword>
<organism evidence="1 2">
    <name type="scientific">Ensete ventricosum</name>
    <name type="common">Abyssinian banana</name>
    <name type="synonym">Musa ensete</name>
    <dbReference type="NCBI Taxonomy" id="4639"/>
    <lineage>
        <taxon>Eukaryota</taxon>
        <taxon>Viridiplantae</taxon>
        <taxon>Streptophyta</taxon>
        <taxon>Embryophyta</taxon>
        <taxon>Tracheophyta</taxon>
        <taxon>Spermatophyta</taxon>
        <taxon>Magnoliopsida</taxon>
        <taxon>Liliopsida</taxon>
        <taxon>Zingiberales</taxon>
        <taxon>Musaceae</taxon>
        <taxon>Ensete</taxon>
    </lineage>
</organism>
<dbReference type="Proteomes" id="UP001222027">
    <property type="component" value="Unassembled WGS sequence"/>
</dbReference>
<comment type="caution">
    <text evidence="1">The sequence shown here is derived from an EMBL/GenBank/DDBJ whole genome shotgun (WGS) entry which is preliminary data.</text>
</comment>